<comment type="caution">
    <text evidence="3">The sequence shown here is derived from an EMBL/GenBank/DDBJ whole genome shotgun (WGS) entry which is preliminary data.</text>
</comment>
<dbReference type="PANTHER" id="PTHR33474">
    <property type="entry name" value="TRANSMEMBRANE PROTEIN"/>
    <property type="match status" value="1"/>
</dbReference>
<keyword evidence="4" id="KW-1185">Reference proteome</keyword>
<accession>A0AAU9MUP2</accession>
<proteinExistence type="predicted"/>
<evidence type="ECO:0000313" key="3">
    <source>
        <dbReference type="EMBL" id="CAH1428358.1"/>
    </source>
</evidence>
<feature type="chain" id="PRO_5043471154" evidence="2">
    <location>
        <begin position="29"/>
        <end position="93"/>
    </location>
</feature>
<reference evidence="3 4" key="1">
    <citation type="submission" date="2022-01" db="EMBL/GenBank/DDBJ databases">
        <authorList>
            <person name="Xiong W."/>
            <person name="Schranz E."/>
        </authorList>
    </citation>
    <scope>NUCLEOTIDE SEQUENCE [LARGE SCALE GENOMIC DNA]</scope>
</reference>
<name>A0AAU9MUP2_9ASTR</name>
<evidence type="ECO:0000256" key="1">
    <source>
        <dbReference type="SAM" id="MobiDB-lite"/>
    </source>
</evidence>
<keyword evidence="2" id="KW-0732">Signal</keyword>
<feature type="region of interest" description="Disordered" evidence="1">
    <location>
        <begin position="72"/>
        <end position="93"/>
    </location>
</feature>
<dbReference type="Proteomes" id="UP001157418">
    <property type="component" value="Unassembled WGS sequence"/>
</dbReference>
<dbReference type="AlphaFoldDB" id="A0AAU9MUP2"/>
<dbReference type="PANTHER" id="PTHR33474:SF2">
    <property type="entry name" value="TRANSMEMBRANE PROTEIN"/>
    <property type="match status" value="1"/>
</dbReference>
<protein>
    <submittedName>
        <fullName evidence="3">Uncharacterized protein</fullName>
    </submittedName>
</protein>
<feature type="signal peptide" evidence="2">
    <location>
        <begin position="1"/>
        <end position="28"/>
    </location>
</feature>
<feature type="compositionally biased region" description="Polar residues" evidence="1">
    <location>
        <begin position="84"/>
        <end position="93"/>
    </location>
</feature>
<evidence type="ECO:0000313" key="4">
    <source>
        <dbReference type="Proteomes" id="UP001157418"/>
    </source>
</evidence>
<dbReference type="EMBL" id="CAKMRJ010002223">
    <property type="protein sequence ID" value="CAH1428358.1"/>
    <property type="molecule type" value="Genomic_DNA"/>
</dbReference>
<organism evidence="3 4">
    <name type="scientific">Lactuca virosa</name>
    <dbReference type="NCBI Taxonomy" id="75947"/>
    <lineage>
        <taxon>Eukaryota</taxon>
        <taxon>Viridiplantae</taxon>
        <taxon>Streptophyta</taxon>
        <taxon>Embryophyta</taxon>
        <taxon>Tracheophyta</taxon>
        <taxon>Spermatophyta</taxon>
        <taxon>Magnoliopsida</taxon>
        <taxon>eudicotyledons</taxon>
        <taxon>Gunneridae</taxon>
        <taxon>Pentapetalae</taxon>
        <taxon>asterids</taxon>
        <taxon>campanulids</taxon>
        <taxon>Asterales</taxon>
        <taxon>Asteraceae</taxon>
        <taxon>Cichorioideae</taxon>
        <taxon>Cichorieae</taxon>
        <taxon>Lactucinae</taxon>
        <taxon>Lactuca</taxon>
    </lineage>
</organism>
<gene>
    <name evidence="3" type="ORF">LVIROSA_LOCUS15293</name>
</gene>
<sequence>MAAVTSCLPVSATILLLLLLFLSPNSIAVPISRTRNLMDERSLGHHKVSGYIPLEKVKESLEISESNDISERMNLEVNDYPGSGANNRHTPRP</sequence>
<evidence type="ECO:0000256" key="2">
    <source>
        <dbReference type="SAM" id="SignalP"/>
    </source>
</evidence>